<comment type="caution">
    <text evidence="2">The sequence shown here is derived from an EMBL/GenBank/DDBJ whole genome shotgun (WGS) entry which is preliminary data.</text>
</comment>
<dbReference type="EMBL" id="BABT02000150">
    <property type="protein sequence ID" value="GAA98131.1"/>
    <property type="molecule type" value="Genomic_DNA"/>
</dbReference>
<feature type="compositionally biased region" description="Low complexity" evidence="1">
    <location>
        <begin position="340"/>
        <end position="361"/>
    </location>
</feature>
<feature type="region of interest" description="Disordered" evidence="1">
    <location>
        <begin position="210"/>
        <end position="232"/>
    </location>
</feature>
<keyword evidence="3" id="KW-1185">Reference proteome</keyword>
<protein>
    <submittedName>
        <fullName evidence="2">Uncharacterized protein</fullName>
    </submittedName>
</protein>
<reference evidence="2 3" key="2">
    <citation type="journal article" date="2012" name="Open Biol.">
        <title>Characteristics of nucleosomes and linker DNA regions on the genome of the basidiomycete Mixia osmundae revealed by mono- and dinucleosome mapping.</title>
        <authorList>
            <person name="Nishida H."/>
            <person name="Kondo S."/>
            <person name="Matsumoto T."/>
            <person name="Suzuki Y."/>
            <person name="Yoshikawa H."/>
            <person name="Taylor T.D."/>
            <person name="Sugiyama J."/>
        </authorList>
    </citation>
    <scope>NUCLEOTIDE SEQUENCE [LARGE SCALE GENOMIC DNA]</scope>
    <source>
        <strain evidence="3">CBS 9802 / IAM 14324 / JCM 22182 / KY 12970</strain>
    </source>
</reference>
<evidence type="ECO:0000313" key="2">
    <source>
        <dbReference type="EMBL" id="GAA98131.1"/>
    </source>
</evidence>
<evidence type="ECO:0000313" key="3">
    <source>
        <dbReference type="Proteomes" id="UP000009131"/>
    </source>
</evidence>
<feature type="region of interest" description="Disordered" evidence="1">
    <location>
        <begin position="336"/>
        <end position="373"/>
    </location>
</feature>
<accession>G7E5M1</accession>
<gene>
    <name evidence="2" type="primary">Mo04814</name>
    <name evidence="2" type="ORF">E5Q_04814</name>
</gene>
<feature type="region of interest" description="Disordered" evidence="1">
    <location>
        <begin position="255"/>
        <end position="301"/>
    </location>
</feature>
<feature type="region of interest" description="Disordered" evidence="1">
    <location>
        <begin position="82"/>
        <end position="117"/>
    </location>
</feature>
<organism evidence="2 3">
    <name type="scientific">Mixia osmundae (strain CBS 9802 / IAM 14324 / JCM 22182 / KY 12970)</name>
    <dbReference type="NCBI Taxonomy" id="764103"/>
    <lineage>
        <taxon>Eukaryota</taxon>
        <taxon>Fungi</taxon>
        <taxon>Dikarya</taxon>
        <taxon>Basidiomycota</taxon>
        <taxon>Pucciniomycotina</taxon>
        <taxon>Mixiomycetes</taxon>
        <taxon>Mixiales</taxon>
        <taxon>Mixiaceae</taxon>
        <taxon>Mixia</taxon>
    </lineage>
</organism>
<proteinExistence type="predicted"/>
<reference evidence="2 3" key="1">
    <citation type="journal article" date="2011" name="J. Gen. Appl. Microbiol.">
        <title>Draft genome sequencing of the enigmatic basidiomycete Mixia osmundae.</title>
        <authorList>
            <person name="Nishida H."/>
            <person name="Nagatsuka Y."/>
            <person name="Sugiyama J."/>
        </authorList>
    </citation>
    <scope>NUCLEOTIDE SEQUENCE [LARGE SCALE GENOMIC DNA]</scope>
    <source>
        <strain evidence="3">CBS 9802 / IAM 14324 / JCM 22182 / KY 12970</strain>
    </source>
</reference>
<evidence type="ECO:0000256" key="1">
    <source>
        <dbReference type="SAM" id="MobiDB-lite"/>
    </source>
</evidence>
<name>G7E5M1_MIXOS</name>
<dbReference type="InParanoid" id="G7E5M1"/>
<sequence length="400" mass="43838">MAVAQLAGSAKPSHAERIGTNCTVVLFLQRHCRLRAPPVRHCQAFDKYSTSAREHAKVDDRASADSATAIGMSKLAKTANTAQMQKAWHSGDAPSSIWQDGRARHRRGSNTSTASSNASEPVILDLNHLYALYEAKFSYIRPETWHKARVAIESQCMPVAAYSNIRATPSQESILGAYASQGNGDQELLLALLLTKCIFDQYHRQSMKRQAAIGRASKSSSPSSPEDNASLALPPLQCNKAASGKRARITLPGIASLSSLSPPTSPEMLQRDSEPVSRSFAYQPPLPRLTGGPSHRDDMRPHKLEKRRRVMSVPEEHQSDASRHVKQLLRTKLLQRSPQAALAARRVSPSRSRSPMPSSRPLLEKPKLDPNHPSLYNAHSLAIASRATTCRNLSDVRSSV</sequence>
<dbReference type="Proteomes" id="UP000009131">
    <property type="component" value="Unassembled WGS sequence"/>
</dbReference>
<dbReference type="OrthoDB" id="2537258at2759"/>
<dbReference type="HOGENOM" id="CLU_844907_0_0_1"/>
<dbReference type="AlphaFoldDB" id="G7E5M1"/>